<dbReference type="InterPro" id="IPR006656">
    <property type="entry name" value="Mopterin_OxRdtase"/>
</dbReference>
<dbReference type="InterPro" id="IPR006657">
    <property type="entry name" value="MoPterin_dinucl-bd_dom"/>
</dbReference>
<dbReference type="Gene3D" id="3.40.228.10">
    <property type="entry name" value="Dimethylsulfoxide Reductase, domain 2"/>
    <property type="match status" value="2"/>
</dbReference>
<evidence type="ECO:0000259" key="3">
    <source>
        <dbReference type="Pfam" id="PF00384"/>
    </source>
</evidence>
<dbReference type="RefSeq" id="WP_244411522.1">
    <property type="nucleotide sequence ID" value="NZ_AP025564.1"/>
</dbReference>
<evidence type="ECO:0000259" key="4">
    <source>
        <dbReference type="Pfam" id="PF01568"/>
    </source>
</evidence>
<feature type="domain" description="Molybdopterin dinucleotide-binding" evidence="4">
    <location>
        <begin position="754"/>
        <end position="835"/>
    </location>
</feature>
<dbReference type="Gene3D" id="2.40.40.20">
    <property type="match status" value="1"/>
</dbReference>
<dbReference type="Gene3D" id="3.40.50.740">
    <property type="match status" value="2"/>
</dbReference>
<sequence length="892" mass="101419">MAEKKGEEYSGKNVKRLDQYPNNYIDEDGTRWRKGRCFFCSVHCLLYGGVDKNGKLTEIIPLDEQSKHCYRMGEHGEKFIKFHYHPARINRPLKRIGERGEDKWEEISYDQALDEISTKLKELRDEYGPETLVIAEGTYRSDHLWARTRFTNLFGNPSNIIDPGTICWCWTYTLNMSMVGWPIECSVPPWGAEAGSSILWGVRPYENGGEFSGIWRTMSAPVKRKENPGNMVVIDPLCTEEAKESSLWLPIIPGTDLALQLTWINYIIENKLYDEEFLKYWSNAVFLIRKDIKKLVRLSEIEEGGLDEDFVVWDAKRDGLLGWCSDENRYYADGEVDAQLSGEFEITFKNGETVTCITAFDELADRMSQYTVEWASGVTGLTETKIVQSVTAYATGGPAYIGWGLGSADQHGPNGANSGIAKTMLRILTGNIDVRGGEYIGFPGIIDADGEKRFPLRDSEFELSEMVTPEARAKFLGNDEYRLMSWKGFEPIDKCFRKMFGVPRPMLHQLLVTPPKAWDAILTGEPYPVKALIAWSSNPLAWAPNTKHVYKALKALDLLVVVDYWKTPTAALADYIMPAADSLERPMATTIEDAYDIVLIGDKIIEPEYERHVDYDFWRGLGLRCGQEEYWPWETYEDAVAHRLARGGVSYEEAMEEGAWVNSNPTPYKHAEVGHNGQIKGFATPSRKAEIFSSIIQDLDYDPIPEYKELPETPVSQPELAKEYPFRLVTGGRWSPMHHSEFRVPGCGTRGVWPNPIVQLHVSDGRNLGIRDGDWVWIETKRGRIKQVAKLEWGIVRGVVICQPSWWYPEQPAEEPWSLGVFDSNANVLTDDAYETLDPKTGQWVTRGMLCKIYPVTDGTDRADLVESIEPFVNEDPKGFWNNTFNKLNHKA</sequence>
<evidence type="ECO:0000256" key="2">
    <source>
        <dbReference type="ARBA" id="ARBA00022723"/>
    </source>
</evidence>
<dbReference type="InterPro" id="IPR050612">
    <property type="entry name" value="Prok_Mopterin_Oxidored"/>
</dbReference>
<comment type="similarity">
    <text evidence="1">Belongs to the prokaryotic molybdopterin-containing oxidoreductase family.</text>
</comment>
<dbReference type="InterPro" id="IPR037949">
    <property type="entry name" value="MopB_CT_Acetylene-hydratase"/>
</dbReference>
<dbReference type="Pfam" id="PF00384">
    <property type="entry name" value="Molybdopterin"/>
    <property type="match status" value="1"/>
</dbReference>
<evidence type="ECO:0000256" key="1">
    <source>
        <dbReference type="ARBA" id="ARBA00010312"/>
    </source>
</evidence>
<organism evidence="5 6">
    <name type="scientific">Raoultibacter timonensis</name>
    <dbReference type="NCBI Taxonomy" id="1907662"/>
    <lineage>
        <taxon>Bacteria</taxon>
        <taxon>Bacillati</taxon>
        <taxon>Actinomycetota</taxon>
        <taxon>Coriobacteriia</taxon>
        <taxon>Eggerthellales</taxon>
        <taxon>Eggerthellaceae</taxon>
        <taxon>Raoultibacter</taxon>
    </lineage>
</organism>
<evidence type="ECO:0008006" key="7">
    <source>
        <dbReference type="Google" id="ProtNLM"/>
    </source>
</evidence>
<proteinExistence type="inferred from homology"/>
<dbReference type="InterPro" id="IPR009010">
    <property type="entry name" value="Asp_de-COase-like_dom_sf"/>
</dbReference>
<dbReference type="Proteomes" id="UP001320544">
    <property type="component" value="Chromosome"/>
</dbReference>
<dbReference type="PANTHER" id="PTHR43742">
    <property type="entry name" value="TRIMETHYLAMINE-N-OXIDE REDUCTASE"/>
    <property type="match status" value="1"/>
</dbReference>
<name>A0ABN6MAG5_9ACTN</name>
<gene>
    <name evidence="5" type="ORF">CE91St30_03450</name>
</gene>
<accession>A0ABN6MAG5</accession>
<keyword evidence="6" id="KW-1185">Reference proteome</keyword>
<dbReference type="SUPFAM" id="SSF50692">
    <property type="entry name" value="ADC-like"/>
    <property type="match status" value="1"/>
</dbReference>
<dbReference type="Pfam" id="PF01568">
    <property type="entry name" value="Molydop_binding"/>
    <property type="match status" value="1"/>
</dbReference>
<evidence type="ECO:0000313" key="5">
    <source>
        <dbReference type="EMBL" id="BDE95012.1"/>
    </source>
</evidence>
<feature type="domain" description="Molybdopterin oxidoreductase" evidence="3">
    <location>
        <begin position="88"/>
        <end position="621"/>
    </location>
</feature>
<dbReference type="EMBL" id="AP025564">
    <property type="protein sequence ID" value="BDE95012.1"/>
    <property type="molecule type" value="Genomic_DNA"/>
</dbReference>
<dbReference type="SUPFAM" id="SSF53706">
    <property type="entry name" value="Formate dehydrogenase/DMSO reductase, domains 1-3"/>
    <property type="match status" value="1"/>
</dbReference>
<protein>
    <recommendedName>
        <fullName evidence="7">Dehydrogenase</fullName>
    </recommendedName>
</protein>
<reference evidence="5 6" key="1">
    <citation type="submission" date="2022-01" db="EMBL/GenBank/DDBJ databases">
        <title>Novel bile acid biosynthetic pathways are enriched in the microbiome of centenarians.</title>
        <authorList>
            <person name="Sato Y."/>
            <person name="Atarashi K."/>
            <person name="Plichta R.D."/>
            <person name="Arai Y."/>
            <person name="Sasajima S."/>
            <person name="Kearney M.S."/>
            <person name="Suda W."/>
            <person name="Takeshita K."/>
            <person name="Sasaki T."/>
            <person name="Okamoto S."/>
            <person name="Skelly N.A."/>
            <person name="Okamura Y."/>
            <person name="Vlamakis H."/>
            <person name="Li Y."/>
            <person name="Tanoue T."/>
            <person name="Takei H."/>
            <person name="Nittono H."/>
            <person name="Narushima S."/>
            <person name="Irie J."/>
            <person name="Itoh H."/>
            <person name="Moriya K."/>
            <person name="Sugiura Y."/>
            <person name="Suematsu M."/>
            <person name="Moritoki N."/>
            <person name="Shibata S."/>
            <person name="Littman R.D."/>
            <person name="Fischbach A.M."/>
            <person name="Uwamino Y."/>
            <person name="Inoue T."/>
            <person name="Honda A."/>
            <person name="Hattori M."/>
            <person name="Murai T."/>
            <person name="Xavier J.R."/>
            <person name="Hirose N."/>
            <person name="Honda K."/>
        </authorList>
    </citation>
    <scope>NUCLEOTIDE SEQUENCE [LARGE SCALE GENOMIC DNA]</scope>
    <source>
        <strain evidence="5 6">CE91-St30</strain>
    </source>
</reference>
<keyword evidence="2" id="KW-0479">Metal-binding</keyword>
<dbReference type="CDD" id="cd02781">
    <property type="entry name" value="MopB_CT_Acetylene-hydratase"/>
    <property type="match status" value="1"/>
</dbReference>
<evidence type="ECO:0000313" key="6">
    <source>
        <dbReference type="Proteomes" id="UP001320544"/>
    </source>
</evidence>